<dbReference type="PANTHER" id="PTHR34144:SF5">
    <property type="entry name" value="ALPHA-1,3-MANNOSYLTRANSFERASE CMT1"/>
    <property type="match status" value="1"/>
</dbReference>
<dbReference type="Pfam" id="PF11735">
    <property type="entry name" value="CAP59_mtransfer"/>
    <property type="match status" value="1"/>
</dbReference>
<evidence type="ECO:0000313" key="2">
    <source>
        <dbReference type="EMBL" id="KAJ2907332.1"/>
    </source>
</evidence>
<name>A0AAD5WVL3_9PEZI</name>
<feature type="region of interest" description="Disordered" evidence="1">
    <location>
        <begin position="229"/>
        <end position="250"/>
    </location>
</feature>
<feature type="region of interest" description="Disordered" evidence="1">
    <location>
        <begin position="382"/>
        <end position="409"/>
    </location>
</feature>
<comment type="caution">
    <text evidence="2">The sequence shown here is derived from an EMBL/GenBank/DDBJ whole genome shotgun (WGS) entry which is preliminary data.</text>
</comment>
<feature type="compositionally biased region" description="Gly residues" evidence="1">
    <location>
        <begin position="386"/>
        <end position="401"/>
    </location>
</feature>
<dbReference type="Proteomes" id="UP001201980">
    <property type="component" value="Unassembled WGS sequence"/>
</dbReference>
<feature type="region of interest" description="Disordered" evidence="1">
    <location>
        <begin position="51"/>
        <end position="78"/>
    </location>
</feature>
<evidence type="ECO:0000313" key="3">
    <source>
        <dbReference type="Proteomes" id="UP001201980"/>
    </source>
</evidence>
<dbReference type="EMBL" id="JAKWBI020000001">
    <property type="protein sequence ID" value="KAJ2907332.1"/>
    <property type="molecule type" value="Genomic_DNA"/>
</dbReference>
<dbReference type="InterPro" id="IPR021047">
    <property type="entry name" value="Mannosyltransferase_CMT1"/>
</dbReference>
<gene>
    <name evidence="2" type="ORF">MKZ38_003188</name>
</gene>
<sequence length="514" mass="56676">MLTGAGAASTLSGRAVRLFAFCTIAALLIYVASTTVGRDIQPFLNLDLTSNPPSPTTTSEQDQIVLPPSSYFPSEAESEAESEAVEQMFCPPINSTRYGYLRDQQITNDNDNDNDNDSDKPPKKKYFIALNLRTVHPILPRLLSTITTVIRHLGPSSCTLSIVEGNSDDLTFPVLSALTPFLENEGIEYHLVRSDIDPSGSNRIGKLAELRNLALEPLLRSPDSYAIYPETETYSPPASQKNERRRRRRQRRGGTVLFVNDILPCPSDLLELLHQRLALNADMTCGMDWRTTGGPPSEPGLAFYDVWVARQISGDTFFDLKPDDPQWRRQNDLLLSHAKTTERYAGGKPFQVFSCWNGGVAFRMDALFPSPSLSAAVASGEEVTSGGRGSSVGGGGGGSGKIGKIESEGLRFRPSGPGECFSGEPQMFCKDLWLRGMGKIAVVPSVNFEYTNEKGKAVKEIKGYVEDWLRLEELGQGSPTIDWLPPPKTVRCLGIGWRNQDWRPWDEPQELLAK</sequence>
<dbReference type="AlphaFoldDB" id="A0AAD5WVL3"/>
<reference evidence="2" key="1">
    <citation type="submission" date="2022-07" db="EMBL/GenBank/DDBJ databases">
        <title>Draft genome sequence of Zalerion maritima ATCC 34329, a (micro)plastics degrading marine fungus.</title>
        <authorList>
            <person name="Paco A."/>
            <person name="Goncalves M.F.M."/>
            <person name="Rocha-Santos T.A.P."/>
            <person name="Alves A."/>
        </authorList>
    </citation>
    <scope>NUCLEOTIDE SEQUENCE</scope>
    <source>
        <strain evidence="2">ATCC 34329</strain>
    </source>
</reference>
<keyword evidence="3" id="KW-1185">Reference proteome</keyword>
<organism evidence="2 3">
    <name type="scientific">Zalerion maritima</name>
    <dbReference type="NCBI Taxonomy" id="339359"/>
    <lineage>
        <taxon>Eukaryota</taxon>
        <taxon>Fungi</taxon>
        <taxon>Dikarya</taxon>
        <taxon>Ascomycota</taxon>
        <taxon>Pezizomycotina</taxon>
        <taxon>Sordariomycetes</taxon>
        <taxon>Lulworthiomycetidae</taxon>
        <taxon>Lulworthiales</taxon>
        <taxon>Lulworthiaceae</taxon>
        <taxon>Zalerion</taxon>
    </lineage>
</organism>
<proteinExistence type="predicted"/>
<accession>A0AAD5WVL3</accession>
<evidence type="ECO:0000256" key="1">
    <source>
        <dbReference type="SAM" id="MobiDB-lite"/>
    </source>
</evidence>
<dbReference type="PANTHER" id="PTHR34144">
    <property type="entry name" value="CHROMOSOME 8, WHOLE GENOME SHOTGUN SEQUENCE"/>
    <property type="match status" value="1"/>
</dbReference>
<protein>
    <submittedName>
        <fullName evidence="2">Alpha-1,3-mannosyltransferase</fullName>
    </submittedName>
</protein>